<comment type="caution">
    <text evidence="16">The sequence shown here is derived from an EMBL/GenBank/DDBJ whole genome shotgun (WGS) entry which is preliminary data.</text>
</comment>
<dbReference type="GO" id="GO:0005829">
    <property type="term" value="C:cytosol"/>
    <property type="evidence" value="ECO:0007669"/>
    <property type="project" value="TreeGrafter"/>
</dbReference>
<dbReference type="PROSITE" id="PS01336">
    <property type="entry name" value="ADOMETDC"/>
    <property type="match status" value="1"/>
</dbReference>
<dbReference type="AlphaFoldDB" id="A0A1D2M5E6"/>
<keyword evidence="10" id="KW-0865">Zymogen</keyword>
<dbReference type="NCBIfam" id="TIGR00535">
    <property type="entry name" value="SAM_DCase"/>
    <property type="match status" value="1"/>
</dbReference>
<keyword evidence="17" id="KW-1185">Reference proteome</keyword>
<evidence type="ECO:0000256" key="4">
    <source>
        <dbReference type="ARBA" id="ARBA00012357"/>
    </source>
</evidence>
<dbReference type="SUPFAM" id="SSF56276">
    <property type="entry name" value="S-adenosylmethionine decarboxylase"/>
    <property type="match status" value="1"/>
</dbReference>
<evidence type="ECO:0000256" key="15">
    <source>
        <dbReference type="SAM" id="MobiDB-lite"/>
    </source>
</evidence>
<dbReference type="InterPro" id="IPR016067">
    <property type="entry name" value="S-AdoMet_deCO2ase_core"/>
</dbReference>
<organism evidence="16 17">
    <name type="scientific">Orchesella cincta</name>
    <name type="common">Springtail</name>
    <name type="synonym">Podura cincta</name>
    <dbReference type="NCBI Taxonomy" id="48709"/>
    <lineage>
        <taxon>Eukaryota</taxon>
        <taxon>Metazoa</taxon>
        <taxon>Ecdysozoa</taxon>
        <taxon>Arthropoda</taxon>
        <taxon>Hexapoda</taxon>
        <taxon>Collembola</taxon>
        <taxon>Entomobryomorpha</taxon>
        <taxon>Entomobryoidea</taxon>
        <taxon>Orchesellidae</taxon>
        <taxon>Orchesellinae</taxon>
        <taxon>Orchesella</taxon>
    </lineage>
</organism>
<dbReference type="PANTHER" id="PTHR11570">
    <property type="entry name" value="S-ADENOSYLMETHIONINE DECARBOXYLASE"/>
    <property type="match status" value="1"/>
</dbReference>
<name>A0A1D2M5E6_ORCCI</name>
<evidence type="ECO:0000256" key="8">
    <source>
        <dbReference type="ARBA" id="ARBA00023066"/>
    </source>
</evidence>
<dbReference type="OrthoDB" id="1068353at2759"/>
<keyword evidence="9" id="KW-0620">Polyamine biosynthesis</keyword>
<dbReference type="Gene3D" id="3.60.90.10">
    <property type="entry name" value="S-adenosylmethionine decarboxylase"/>
    <property type="match status" value="1"/>
</dbReference>
<keyword evidence="6" id="KW-0210">Decarboxylase</keyword>
<gene>
    <name evidence="16" type="ORF">Ocin01_18475</name>
</gene>
<dbReference type="InterPro" id="IPR018166">
    <property type="entry name" value="S-AdoMet_deCO2ase_CS"/>
</dbReference>
<comment type="catalytic activity">
    <reaction evidence="14">
        <text>S-adenosyl-L-methionine + H(+) = S-adenosyl 3-(methylsulfanyl)propylamine + CO2</text>
        <dbReference type="Rhea" id="RHEA:15981"/>
        <dbReference type="ChEBI" id="CHEBI:15378"/>
        <dbReference type="ChEBI" id="CHEBI:16526"/>
        <dbReference type="ChEBI" id="CHEBI:57443"/>
        <dbReference type="ChEBI" id="CHEBI:59789"/>
        <dbReference type="EC" id="4.1.1.50"/>
    </reaction>
</comment>
<dbReference type="InterPro" id="IPR001985">
    <property type="entry name" value="S-AdoMet_decarboxylase_euk"/>
</dbReference>
<dbReference type="EMBL" id="LJIJ01003969">
    <property type="protein sequence ID" value="ODM88207.1"/>
    <property type="molecule type" value="Genomic_DNA"/>
</dbReference>
<accession>A0A1D2M5E6</accession>
<dbReference type="Proteomes" id="UP000094527">
    <property type="component" value="Unassembled WGS sequence"/>
</dbReference>
<keyword evidence="13" id="KW-0670">Pyruvate</keyword>
<comment type="pathway">
    <text evidence="2">Amine and polyamine biosynthesis; S-adenosylmethioninamine biosynthesis; S-adenosylmethioninamine from S-adenosyl-L-methionine: step 1/1.</text>
</comment>
<evidence type="ECO:0000256" key="13">
    <source>
        <dbReference type="ARBA" id="ARBA00023317"/>
    </source>
</evidence>
<dbReference type="Pfam" id="PF01536">
    <property type="entry name" value="SAM_decarbox"/>
    <property type="match status" value="1"/>
</dbReference>
<keyword evidence="7" id="KW-0068">Autocatalytic cleavage</keyword>
<dbReference type="GO" id="GO:0004014">
    <property type="term" value="F:adenosylmethionine decarboxylase activity"/>
    <property type="evidence" value="ECO:0007669"/>
    <property type="project" value="UniProtKB-EC"/>
</dbReference>
<evidence type="ECO:0000256" key="9">
    <source>
        <dbReference type="ARBA" id="ARBA00023115"/>
    </source>
</evidence>
<evidence type="ECO:0000256" key="12">
    <source>
        <dbReference type="ARBA" id="ARBA00023270"/>
    </source>
</evidence>
<feature type="region of interest" description="Disordered" evidence="15">
    <location>
        <begin position="1"/>
        <end position="30"/>
    </location>
</feature>
<reference evidence="16 17" key="1">
    <citation type="journal article" date="2016" name="Genome Biol. Evol.">
        <title>Gene Family Evolution Reflects Adaptation to Soil Environmental Stressors in the Genome of the Collembolan Orchesella cincta.</title>
        <authorList>
            <person name="Faddeeva-Vakhrusheva A."/>
            <person name="Derks M.F."/>
            <person name="Anvar S.Y."/>
            <person name="Agamennone V."/>
            <person name="Suring W."/>
            <person name="Smit S."/>
            <person name="van Straalen N.M."/>
            <person name="Roelofs D."/>
        </authorList>
    </citation>
    <scope>NUCLEOTIDE SEQUENCE [LARGE SCALE GENOMIC DNA]</scope>
    <source>
        <tissue evidence="16">Mixed pool</tissue>
    </source>
</reference>
<evidence type="ECO:0000256" key="10">
    <source>
        <dbReference type="ARBA" id="ARBA00023145"/>
    </source>
</evidence>
<dbReference type="UniPathway" id="UPA00331">
    <property type="reaction ID" value="UER00451"/>
</dbReference>
<dbReference type="OMA" id="TYFASHR"/>
<evidence type="ECO:0000256" key="5">
    <source>
        <dbReference type="ARBA" id="ARBA00022691"/>
    </source>
</evidence>
<keyword evidence="12" id="KW-0704">Schiff base</keyword>
<evidence type="ECO:0000313" key="17">
    <source>
        <dbReference type="Proteomes" id="UP000094527"/>
    </source>
</evidence>
<dbReference type="InterPro" id="IPR048283">
    <property type="entry name" value="AdoMetDC-like"/>
</dbReference>
<sequence>MSDPGHSSGCGSSGGYTTSDSEMEFSGGFPESYQESVVEKIVAEAGAAVANSAGNGAVAKDPAEFGAAALIPAEDVGAAANPAEEFVEEVEISTNDDSSSSFEGAHGVVANPPANILEGVELRTANDSSDFFEGAEKRIFILFSRKDGANWDQNCDLRQIPRESLETLLGLVNCRIISSISNFEIDAYVLSESSLFIGKRYMVLKTCGNTTPLHCLQLLSSLVTRFTKFDAVESLYYSHKNFLRPELQTVPYRKFENEIEILDTFLNQENVSNYVLGSLSRECYYLYTFDADFARNTFGRVTEQTLEVIMNKLDPEVMKIFTQKESTNGRVATLKSGIHQIIPGMVIDDFLFEPCGYSMNGIMEDGSYMTIHITPERSFSFVSFETNVALDSYREVVGRVVDLFNPERFMVTFFSEKMAGHDELNAMDIVGARWIRHDSQYNRLDWTDLTYAYFAKF</sequence>
<evidence type="ECO:0000256" key="1">
    <source>
        <dbReference type="ARBA" id="ARBA00001928"/>
    </source>
</evidence>
<dbReference type="EC" id="4.1.1.50" evidence="4"/>
<keyword evidence="8" id="KW-0745">Spermidine biosynthesis</keyword>
<keyword evidence="11" id="KW-0456">Lyase</keyword>
<proteinExistence type="inferred from homology"/>
<evidence type="ECO:0000256" key="14">
    <source>
        <dbReference type="ARBA" id="ARBA00048112"/>
    </source>
</evidence>
<comment type="similarity">
    <text evidence="3">Belongs to the eukaryotic AdoMetDC family.</text>
</comment>
<dbReference type="PANTHER" id="PTHR11570:SF0">
    <property type="entry name" value="S-ADENOSYLMETHIONINE DECARBOXYLASE PROENZYME"/>
    <property type="match status" value="1"/>
</dbReference>
<keyword evidence="5" id="KW-0949">S-adenosyl-L-methionine</keyword>
<dbReference type="GO" id="GO:0008295">
    <property type="term" value="P:spermidine biosynthetic process"/>
    <property type="evidence" value="ECO:0007669"/>
    <property type="project" value="UniProtKB-KW"/>
</dbReference>
<evidence type="ECO:0000256" key="11">
    <source>
        <dbReference type="ARBA" id="ARBA00023239"/>
    </source>
</evidence>
<evidence type="ECO:0000256" key="3">
    <source>
        <dbReference type="ARBA" id="ARBA00008466"/>
    </source>
</evidence>
<dbReference type="STRING" id="48709.A0A1D2M5E6"/>
<evidence type="ECO:0000256" key="7">
    <source>
        <dbReference type="ARBA" id="ARBA00022813"/>
    </source>
</evidence>
<evidence type="ECO:0000256" key="2">
    <source>
        <dbReference type="ARBA" id="ARBA00004911"/>
    </source>
</evidence>
<evidence type="ECO:0000313" key="16">
    <source>
        <dbReference type="EMBL" id="ODM88207.1"/>
    </source>
</evidence>
<feature type="compositionally biased region" description="Low complexity" evidence="15">
    <location>
        <begin position="1"/>
        <end position="20"/>
    </location>
</feature>
<protein>
    <recommendedName>
        <fullName evidence="4">adenosylmethionine decarboxylase</fullName>
        <ecNumber evidence="4">4.1.1.50</ecNumber>
    </recommendedName>
</protein>
<comment type="cofactor">
    <cofactor evidence="1">
        <name>pyruvate</name>
        <dbReference type="ChEBI" id="CHEBI:15361"/>
    </cofactor>
</comment>
<dbReference type="GO" id="GO:0006597">
    <property type="term" value="P:spermine biosynthetic process"/>
    <property type="evidence" value="ECO:0007669"/>
    <property type="project" value="InterPro"/>
</dbReference>
<evidence type="ECO:0000256" key="6">
    <source>
        <dbReference type="ARBA" id="ARBA00022793"/>
    </source>
</evidence>